<dbReference type="EMBL" id="SRLO01000075">
    <property type="protein sequence ID" value="TNN78266.1"/>
    <property type="molecule type" value="Genomic_DNA"/>
</dbReference>
<reference evidence="1 2" key="1">
    <citation type="submission" date="2019-03" db="EMBL/GenBank/DDBJ databases">
        <title>First draft genome of Liparis tanakae, snailfish: a comprehensive survey of snailfish specific genes.</title>
        <authorList>
            <person name="Kim W."/>
            <person name="Song I."/>
            <person name="Jeong J.-H."/>
            <person name="Kim D."/>
            <person name="Kim S."/>
            <person name="Ryu S."/>
            <person name="Song J.Y."/>
            <person name="Lee S.K."/>
        </authorList>
    </citation>
    <scope>NUCLEOTIDE SEQUENCE [LARGE SCALE GENOMIC DNA]</scope>
    <source>
        <tissue evidence="1">Muscle</tissue>
    </source>
</reference>
<protein>
    <submittedName>
        <fullName evidence="1">Uncharacterized protein</fullName>
    </submittedName>
</protein>
<evidence type="ECO:0000313" key="2">
    <source>
        <dbReference type="Proteomes" id="UP000314294"/>
    </source>
</evidence>
<sequence length="275" mass="29781">MVRLEGLVDHVVLPAGARLGGRGGRGGRRSRCQAVQHLPNHNDWLSLSPGDGLTVIRSQRRSSWSRPVSHSIICWIRKAPASSIFMLSYKQPAKQLSSQKRSREDTTSPSLPVMSHLLASRTAGIGRPLARQTLLSRSRFHSEAASKVEMLRGRGLFVERVQVLLDEVGLAVHGHAAARGLGRADHVTLGVVTVEPTDRHLLPQVVRGGDTLGDDAIGPKMLRRVELRLLRGSHQSATGRDLPVRHHGGRDGGIVSDQVALVLLGHIVQGLSAEV</sequence>
<comment type="caution">
    <text evidence="1">The sequence shown here is derived from an EMBL/GenBank/DDBJ whole genome shotgun (WGS) entry which is preliminary data.</text>
</comment>
<dbReference type="Proteomes" id="UP000314294">
    <property type="component" value="Unassembled WGS sequence"/>
</dbReference>
<gene>
    <name evidence="1" type="ORF">EYF80_011506</name>
</gene>
<keyword evidence="2" id="KW-1185">Reference proteome</keyword>
<dbReference type="AlphaFoldDB" id="A0A4Z2IK65"/>
<proteinExistence type="predicted"/>
<name>A0A4Z2IK65_9TELE</name>
<accession>A0A4Z2IK65</accession>
<evidence type="ECO:0000313" key="1">
    <source>
        <dbReference type="EMBL" id="TNN78266.1"/>
    </source>
</evidence>
<organism evidence="1 2">
    <name type="scientific">Liparis tanakae</name>
    <name type="common">Tanaka's snailfish</name>
    <dbReference type="NCBI Taxonomy" id="230148"/>
    <lineage>
        <taxon>Eukaryota</taxon>
        <taxon>Metazoa</taxon>
        <taxon>Chordata</taxon>
        <taxon>Craniata</taxon>
        <taxon>Vertebrata</taxon>
        <taxon>Euteleostomi</taxon>
        <taxon>Actinopterygii</taxon>
        <taxon>Neopterygii</taxon>
        <taxon>Teleostei</taxon>
        <taxon>Neoteleostei</taxon>
        <taxon>Acanthomorphata</taxon>
        <taxon>Eupercaria</taxon>
        <taxon>Perciformes</taxon>
        <taxon>Cottioidei</taxon>
        <taxon>Cottales</taxon>
        <taxon>Liparidae</taxon>
        <taxon>Liparis</taxon>
    </lineage>
</organism>